<name>A0ACC1HSM3_9FUNG</name>
<evidence type="ECO:0000313" key="2">
    <source>
        <dbReference type="Proteomes" id="UP001145114"/>
    </source>
</evidence>
<reference evidence="1" key="1">
    <citation type="submission" date="2022-06" db="EMBL/GenBank/DDBJ databases">
        <title>Phylogenomic reconstructions and comparative analyses of Kickxellomycotina fungi.</title>
        <authorList>
            <person name="Reynolds N.K."/>
            <person name="Stajich J.E."/>
            <person name="Barry K."/>
            <person name="Grigoriev I.V."/>
            <person name="Crous P."/>
            <person name="Smith M.E."/>
        </authorList>
    </citation>
    <scope>NUCLEOTIDE SEQUENCE</scope>
    <source>
        <strain evidence="1">RSA 2271</strain>
    </source>
</reference>
<protein>
    <submittedName>
        <fullName evidence="1">TFIIH/NER complex subunit</fullName>
    </submittedName>
</protein>
<dbReference type="EMBL" id="JAMZIH010001385">
    <property type="protein sequence ID" value="KAJ1678237.1"/>
    <property type="molecule type" value="Genomic_DNA"/>
</dbReference>
<comment type="caution">
    <text evidence="1">The sequence shown here is derived from an EMBL/GenBank/DDBJ whole genome shotgun (WGS) entry which is preliminary data.</text>
</comment>
<evidence type="ECO:0000313" key="1">
    <source>
        <dbReference type="EMBL" id="KAJ1678237.1"/>
    </source>
</evidence>
<organism evidence="1 2">
    <name type="scientific">Spiromyces aspiralis</name>
    <dbReference type="NCBI Taxonomy" id="68401"/>
    <lineage>
        <taxon>Eukaryota</taxon>
        <taxon>Fungi</taxon>
        <taxon>Fungi incertae sedis</taxon>
        <taxon>Zoopagomycota</taxon>
        <taxon>Kickxellomycotina</taxon>
        <taxon>Kickxellomycetes</taxon>
        <taxon>Kickxellales</taxon>
        <taxon>Kickxellaceae</taxon>
        <taxon>Spiromyces</taxon>
    </lineage>
</organism>
<proteinExistence type="predicted"/>
<gene>
    <name evidence="1" type="primary">TFB3</name>
    <name evidence="1" type="ORF">EV182_004486</name>
</gene>
<dbReference type="Proteomes" id="UP001145114">
    <property type="component" value="Unassembled WGS sequence"/>
</dbReference>
<feature type="non-terminal residue" evidence="1">
    <location>
        <position position="194"/>
    </location>
</feature>
<keyword evidence="2" id="KW-1185">Reference proteome</keyword>
<sequence length="194" mass="22369">MASLTAGTDQDIPPYDPMDLCPVCQSNRYLNPDMKFLVSSCYHRLCESCVERLFGGGPAKCPVCGLVIRKGAFYRQIFEDLTVEKEVRVRKRVARIFNKRESDFKSLRAYNDYLEFVENIGKYIGQGQQCFSLRRQRPASLPGCKHLYLCSPVLTLYVVYNLTNEIDVQETEAIIEKYEQDNKDIIKRNSSRQA</sequence>
<accession>A0ACC1HSM3</accession>